<name>A0A6A5FPJ9_PERFL</name>
<comment type="similarity">
    <text evidence="1">Belongs to the nesprin family.</text>
</comment>
<dbReference type="Pfam" id="PF17659">
    <property type="entry name" value="RADX"/>
    <property type="match status" value="1"/>
</dbReference>
<keyword evidence="12" id="KW-1185">Reference proteome</keyword>
<organism evidence="11 12">
    <name type="scientific">Perca fluviatilis</name>
    <name type="common">European perch</name>
    <dbReference type="NCBI Taxonomy" id="8168"/>
    <lineage>
        <taxon>Eukaryota</taxon>
        <taxon>Metazoa</taxon>
        <taxon>Chordata</taxon>
        <taxon>Craniata</taxon>
        <taxon>Vertebrata</taxon>
        <taxon>Euteleostomi</taxon>
        <taxon>Actinopterygii</taxon>
        <taxon>Neopterygii</taxon>
        <taxon>Teleostei</taxon>
        <taxon>Neoteleostei</taxon>
        <taxon>Acanthomorphata</taxon>
        <taxon>Eupercaria</taxon>
        <taxon>Perciformes</taxon>
        <taxon>Percoidei</taxon>
        <taxon>Percidae</taxon>
        <taxon>Percinae</taxon>
        <taxon>Perca</taxon>
    </lineage>
</organism>
<evidence type="ECO:0000256" key="2">
    <source>
        <dbReference type="ARBA" id="ARBA00022692"/>
    </source>
</evidence>
<evidence type="ECO:0000256" key="1">
    <source>
        <dbReference type="ARBA" id="ARBA00008619"/>
    </source>
</evidence>
<feature type="region of interest" description="Disordered" evidence="8">
    <location>
        <begin position="306"/>
        <end position="398"/>
    </location>
</feature>
<proteinExistence type="inferred from homology"/>
<dbReference type="Proteomes" id="UP000465112">
    <property type="component" value="Chromosome 2"/>
</dbReference>
<feature type="topological domain" description="Perinuclear space" evidence="7">
    <location>
        <begin position="583"/>
        <end position="616"/>
    </location>
</feature>
<reference evidence="11 12" key="1">
    <citation type="submission" date="2019-06" db="EMBL/GenBank/DDBJ databases">
        <title>A chromosome-scale genome assembly of the European perch, Perca fluviatilis.</title>
        <authorList>
            <person name="Roques C."/>
            <person name="Zahm M."/>
            <person name="Cabau C."/>
            <person name="Klopp C."/>
            <person name="Bouchez O."/>
            <person name="Donnadieu C."/>
            <person name="Kuhl H."/>
            <person name="Gislard M."/>
            <person name="Guendouz S."/>
            <person name="Journot L."/>
            <person name="Haffray P."/>
            <person name="Bestin A."/>
            <person name="Morvezen R."/>
            <person name="Feron R."/>
            <person name="Wen M."/>
            <person name="Jouanno E."/>
            <person name="Herpin A."/>
            <person name="Schartl M."/>
            <person name="Postlethwait J."/>
            <person name="Schaerlinger B."/>
            <person name="Chardard D."/>
            <person name="Lecocq T."/>
            <person name="Poncet C."/>
            <person name="Jaffrelo L."/>
            <person name="Lampietro C."/>
            <person name="Guiguen Y."/>
        </authorList>
    </citation>
    <scope>NUCLEOTIDE SEQUENCE [LARGE SCALE GENOMIC DNA]</scope>
    <source>
        <tissue evidence="11">Blood</tissue>
    </source>
</reference>
<evidence type="ECO:0000256" key="4">
    <source>
        <dbReference type="ARBA" id="ARBA00023136"/>
    </source>
</evidence>
<accession>A0A6A5FPJ9</accession>
<dbReference type="PROSITE" id="PS51049">
    <property type="entry name" value="KASH"/>
    <property type="match status" value="1"/>
</dbReference>
<dbReference type="InterPro" id="IPR012340">
    <property type="entry name" value="NA-bd_OB-fold"/>
</dbReference>
<evidence type="ECO:0000256" key="7">
    <source>
        <dbReference type="PROSITE-ProRule" id="PRU00385"/>
    </source>
</evidence>
<keyword evidence="4 7" id="KW-0472">Membrane</keyword>
<evidence type="ECO:0000259" key="10">
    <source>
        <dbReference type="PROSITE" id="PS51049"/>
    </source>
</evidence>
<keyword evidence="2 7" id="KW-0812">Transmembrane</keyword>
<protein>
    <recommendedName>
        <fullName evidence="10">KASH domain-containing protein</fullName>
    </recommendedName>
</protein>
<dbReference type="Gene3D" id="2.40.50.140">
    <property type="entry name" value="Nucleic acid-binding proteins"/>
    <property type="match status" value="1"/>
</dbReference>
<sequence length="616" mass="68586">AVLEVCDRTGSVCVVLWNSVCVSWYRRLKPGDIISLRHYRVKQRYQAEPEDIEISVNSRNPTARIAVLPESSVSPQYVPQAPNYSFYNSLELLECPQGAVCDVIGLLTFSGRPERIRSKDGRGAELLEYRWLRLEDGASNRPIMVKLFSTSQPESHRKLHPLTVVVCTRLKLIRAAGWTDSRSYLTNTTFTQLYCTGLGDHSEMSYRTLRPVRRFLRWLRSQEDAAVLSRALIGGCFVYPPPPVSLETFMKGIRGEPGFLRGAELQREMARLCYRERRTFCIQAAVTMVTYSRIGEEDRCLFWTDRASSSPSSSSFTRPSPSSSSFTRPSPSSSSPSPLPPLCTPRSFRPPLSSSSSSLSPSSSAVSHLSPGRSGASRKRRQLLPAETPKKRHPWVTVQPEPNKTVVLFEASMEFLENVDDEDDEDEEDATSFVTAPLLPTFPPVAMETLPMRYDHGRREEQAVAVAMGGRPAATATRFDSALKDYYTLRLRALSDGVLRHLDGSHISPLPFPALSPSPSHDLKASPDWMKRVYPLSVQAEEEEAERPLSEQSETSSSRVPSSLLSPGLLCLLLAAALALLACLIWAVPEPPCQRSGRMPRSFHLTLTYVNGPPPT</sequence>
<dbReference type="EMBL" id="VHII01000002">
    <property type="protein sequence ID" value="KAF1393493.1"/>
    <property type="molecule type" value="Genomic_DNA"/>
</dbReference>
<feature type="region of interest" description="Disordered" evidence="8">
    <location>
        <begin position="541"/>
        <end position="561"/>
    </location>
</feature>
<keyword evidence="5" id="KW-0539">Nucleus</keyword>
<feature type="non-terminal residue" evidence="11">
    <location>
        <position position="1"/>
    </location>
</feature>
<dbReference type="GO" id="GO:0003697">
    <property type="term" value="F:single-stranded DNA binding"/>
    <property type="evidence" value="ECO:0007669"/>
    <property type="project" value="InterPro"/>
</dbReference>
<feature type="domain" description="KASH" evidence="10">
    <location>
        <begin position="553"/>
        <end position="616"/>
    </location>
</feature>
<comment type="caution">
    <text evidence="11">The sequence shown here is derived from an EMBL/GenBank/DDBJ whole genome shotgun (WGS) entry which is preliminary data.</text>
</comment>
<feature type="topological domain" description="Cytoplasmic" evidence="7">
    <location>
        <begin position="1"/>
        <end position="561"/>
    </location>
</feature>
<feature type="compositionally biased region" description="Low complexity" evidence="8">
    <location>
        <begin position="308"/>
        <end position="336"/>
    </location>
</feature>
<feature type="compositionally biased region" description="Low complexity" evidence="8">
    <location>
        <begin position="550"/>
        <end position="561"/>
    </location>
</feature>
<feature type="transmembrane region" description="Helical" evidence="9">
    <location>
        <begin position="564"/>
        <end position="588"/>
    </location>
</feature>
<dbReference type="Pfam" id="PF10541">
    <property type="entry name" value="KASH"/>
    <property type="match status" value="1"/>
</dbReference>
<evidence type="ECO:0000256" key="8">
    <source>
        <dbReference type="SAM" id="MobiDB-lite"/>
    </source>
</evidence>
<feature type="compositionally biased region" description="Low complexity" evidence="8">
    <location>
        <begin position="350"/>
        <end position="371"/>
    </location>
</feature>
<evidence type="ECO:0000313" key="11">
    <source>
        <dbReference type="EMBL" id="KAF1393493.1"/>
    </source>
</evidence>
<gene>
    <name evidence="11" type="ORF">PFLUV_G00016530</name>
</gene>
<keyword evidence="3 9" id="KW-1133">Transmembrane helix</keyword>
<evidence type="ECO:0000256" key="3">
    <source>
        <dbReference type="ARBA" id="ARBA00022989"/>
    </source>
</evidence>
<evidence type="ECO:0000256" key="9">
    <source>
        <dbReference type="SAM" id="Phobius"/>
    </source>
</evidence>
<evidence type="ECO:0000256" key="5">
    <source>
        <dbReference type="ARBA" id="ARBA00023242"/>
    </source>
</evidence>
<dbReference type="PANTHER" id="PTHR14944:SF3">
    <property type="entry name" value="SI:CH73-71D17.2"/>
    <property type="match status" value="1"/>
</dbReference>
<dbReference type="InterPro" id="IPR040893">
    <property type="entry name" value="RADX"/>
</dbReference>
<evidence type="ECO:0000313" key="12">
    <source>
        <dbReference type="Proteomes" id="UP000465112"/>
    </source>
</evidence>
<evidence type="ECO:0000256" key="6">
    <source>
        <dbReference type="ARBA" id="ARBA00046312"/>
    </source>
</evidence>
<dbReference type="PANTHER" id="PTHR14944">
    <property type="entry name" value="RPA-RELATED PROTEIN RADX"/>
    <property type="match status" value="1"/>
</dbReference>
<dbReference type="GO" id="GO:0005640">
    <property type="term" value="C:nuclear outer membrane"/>
    <property type="evidence" value="ECO:0007669"/>
    <property type="project" value="UniProtKB-SubCell"/>
</dbReference>
<dbReference type="InterPro" id="IPR012315">
    <property type="entry name" value="KASH"/>
</dbReference>
<comment type="subcellular location">
    <subcellularLocation>
        <location evidence="6">Nucleus outer membrane</location>
        <topology evidence="6">Single-pass type IV membrane protein</topology>
    </subcellularLocation>
</comment>
<dbReference type="AlphaFoldDB" id="A0A6A5FPJ9"/>